<gene>
    <name evidence="2" type="ORF">BIW53_00010</name>
</gene>
<dbReference type="STRING" id="327939.BIW53_00010"/>
<sequence>MRSSSNRLFLLNPSISFALTFVKAIVYLVALILPGIALTISLTRFSNPFKEAIENNQILTVVLLALLAALIYSTPWLGNVNKKFNVIELSIYRLCSQFKNTAKQGWKCWAVPYFLKVPEIEHHDQTVAVNAIIGAINKDAYPDFSIILGPSASGKTRSIARIVKQQAAMSNNGIQYLYYDLNERVIEGKLVDNIGSDFHLETVVFIDNLHQASFHLINTLTKYLSNSHFPEKHIILIAQPLDRWKINPSVGVKLIEMAKESSCLYKIEGIKEEKIFEFIQNTDLSKEISELRSINRRYIATATQTTFITSLMSKPLGKSDLREELLPLLDDSKNLKFDDELIRRLAISLSLAIHRGRFHKIDFIKLHWSIQKDCRLMTKAYSLITSLIWLNKMKNLGIFPMMVTSEHRYILHEQLAEDWKDQLFSLQAFRHLFNLCIEYQVSWGGIDGELSWYLAVEIQDESLAVRYFDHAVAISNFKRMINCFNRNRFNLLDDSAIQLQYALLLDKVGDFHDARKILGKVERKLEPTSKLFAQLALAKIEVEHNEEALQYIKQLKESGHEIYRLAAEYWDIHINAHLGRFAPDELLNLLERVYCLSSIRSSVEKEVIHLLSRIVFDGCRHSYLQGHNVSSFIESFLSHDANTLLYKYEPQYQALLQLYRHSHWFGHEFMFRSELLGAKPDSLPIPKFINIGNFSRLSLEERIDYLIESYNSSRELFLACGGREFSYLSADLLNLYIIKPSSKSDEVERKLAEYQSFINETGFKDIFSYPYYYILKWNLIRLEDAFLSQNAIMVDLYVSSAKKACLEMEQLDENVGNHYGVWRASFFKTLLLIWESDAVERSSHILERLKVLKKSAKSNRFFRDVEIINWLTEGEVIEFQKLFRLFKFYPFVHQ</sequence>
<comment type="caution">
    <text evidence="2">The sequence shown here is derived from an EMBL/GenBank/DDBJ whole genome shotgun (WGS) entry which is preliminary data.</text>
</comment>
<dbReference type="SUPFAM" id="SSF48452">
    <property type="entry name" value="TPR-like"/>
    <property type="match status" value="1"/>
</dbReference>
<dbReference type="InterPro" id="IPR027417">
    <property type="entry name" value="P-loop_NTPase"/>
</dbReference>
<accession>A0A1S1NHK0</accession>
<dbReference type="SUPFAM" id="SSF52540">
    <property type="entry name" value="P-loop containing nucleoside triphosphate hydrolases"/>
    <property type="match status" value="1"/>
</dbReference>
<evidence type="ECO:0000256" key="1">
    <source>
        <dbReference type="SAM" id="Phobius"/>
    </source>
</evidence>
<evidence type="ECO:0000313" key="3">
    <source>
        <dbReference type="Proteomes" id="UP000180253"/>
    </source>
</evidence>
<evidence type="ECO:0000313" key="2">
    <source>
        <dbReference type="EMBL" id="OHU98142.1"/>
    </source>
</evidence>
<dbReference type="InterPro" id="IPR011990">
    <property type="entry name" value="TPR-like_helical_dom_sf"/>
</dbReference>
<keyword evidence="1" id="KW-0812">Transmembrane</keyword>
<dbReference type="RefSeq" id="WP_070989411.1">
    <property type="nucleotide sequence ID" value="NZ_CBCSHD010000002.1"/>
</dbReference>
<feature type="transmembrane region" description="Helical" evidence="1">
    <location>
        <begin position="15"/>
        <end position="38"/>
    </location>
</feature>
<proteinExistence type="predicted"/>
<keyword evidence="1" id="KW-1133">Transmembrane helix</keyword>
<dbReference type="AlphaFoldDB" id="A0A1S1NHK0"/>
<protein>
    <submittedName>
        <fullName evidence="2">Uncharacterized protein</fullName>
    </submittedName>
</protein>
<name>A0A1S1NHK0_9GAMM</name>
<dbReference type="EMBL" id="MNAN01000002">
    <property type="protein sequence ID" value="OHU98142.1"/>
    <property type="molecule type" value="Genomic_DNA"/>
</dbReference>
<keyword evidence="1" id="KW-0472">Membrane</keyword>
<dbReference type="OrthoDB" id="5756874at2"/>
<keyword evidence="3" id="KW-1185">Reference proteome</keyword>
<organism evidence="2 3">
    <name type="scientific">Pseudoalteromonas byunsanensis</name>
    <dbReference type="NCBI Taxonomy" id="327939"/>
    <lineage>
        <taxon>Bacteria</taxon>
        <taxon>Pseudomonadati</taxon>
        <taxon>Pseudomonadota</taxon>
        <taxon>Gammaproteobacteria</taxon>
        <taxon>Alteromonadales</taxon>
        <taxon>Pseudoalteromonadaceae</taxon>
        <taxon>Pseudoalteromonas</taxon>
    </lineage>
</organism>
<reference evidence="2 3" key="1">
    <citation type="submission" date="2016-10" db="EMBL/GenBank/DDBJ databases">
        <title>Pseudoalteromonas amylolytica sp. nov., isolated from the surface seawater.</title>
        <authorList>
            <person name="Wu Y.-H."/>
            <person name="Cheng H."/>
            <person name="Jin X.-B."/>
            <person name="Wang C.-S."/>
            <person name="Xu X.-W."/>
        </authorList>
    </citation>
    <scope>NUCLEOTIDE SEQUENCE [LARGE SCALE GENOMIC DNA]</scope>
    <source>
        <strain evidence="2 3">JCM 12483</strain>
    </source>
</reference>
<feature type="transmembrane region" description="Helical" evidence="1">
    <location>
        <begin position="58"/>
        <end position="78"/>
    </location>
</feature>
<dbReference type="Proteomes" id="UP000180253">
    <property type="component" value="Unassembled WGS sequence"/>
</dbReference>